<reference evidence="1 2" key="1">
    <citation type="submission" date="2024-03" db="EMBL/GenBank/DDBJ databases">
        <authorList>
            <person name="Martinez-Hernandez J."/>
        </authorList>
    </citation>
    <scope>NUCLEOTIDE SEQUENCE [LARGE SCALE GENOMIC DNA]</scope>
</reference>
<protein>
    <submittedName>
        <fullName evidence="1">Uncharacterized protein</fullName>
    </submittedName>
</protein>
<proteinExistence type="predicted"/>
<comment type="caution">
    <text evidence="1">The sequence shown here is derived from an EMBL/GenBank/DDBJ whole genome shotgun (WGS) entry which is preliminary data.</text>
</comment>
<gene>
    <name evidence="1" type="ORF">LLUT_LOCUS29309</name>
</gene>
<dbReference type="EMBL" id="CAXHTB010000021">
    <property type="protein sequence ID" value="CAL0328249.1"/>
    <property type="molecule type" value="Genomic_DNA"/>
</dbReference>
<organism evidence="1 2">
    <name type="scientific">Lupinus luteus</name>
    <name type="common">European yellow lupine</name>
    <dbReference type="NCBI Taxonomy" id="3873"/>
    <lineage>
        <taxon>Eukaryota</taxon>
        <taxon>Viridiplantae</taxon>
        <taxon>Streptophyta</taxon>
        <taxon>Embryophyta</taxon>
        <taxon>Tracheophyta</taxon>
        <taxon>Spermatophyta</taxon>
        <taxon>Magnoliopsida</taxon>
        <taxon>eudicotyledons</taxon>
        <taxon>Gunneridae</taxon>
        <taxon>Pentapetalae</taxon>
        <taxon>rosids</taxon>
        <taxon>fabids</taxon>
        <taxon>Fabales</taxon>
        <taxon>Fabaceae</taxon>
        <taxon>Papilionoideae</taxon>
        <taxon>50 kb inversion clade</taxon>
        <taxon>genistoids sensu lato</taxon>
        <taxon>core genistoids</taxon>
        <taxon>Genisteae</taxon>
        <taxon>Lupinus</taxon>
    </lineage>
</organism>
<evidence type="ECO:0000313" key="2">
    <source>
        <dbReference type="Proteomes" id="UP001497480"/>
    </source>
</evidence>
<dbReference type="AlphaFoldDB" id="A0AAV1Y2P1"/>
<accession>A0AAV1Y2P1</accession>
<name>A0AAV1Y2P1_LUPLU</name>
<sequence length="108" mass="10275">MGCFCFGQKKKENRHGNTVVTYGDEGPKDHQPTTTDQIKTFLDVFSSVSGNGGGGGGGAGGGQVGGGQVVGAQVVGAQVVGAQVVGAQVGGSCGSCCGGGCCGSCVGC</sequence>
<evidence type="ECO:0000313" key="1">
    <source>
        <dbReference type="EMBL" id="CAL0328249.1"/>
    </source>
</evidence>
<dbReference type="Proteomes" id="UP001497480">
    <property type="component" value="Unassembled WGS sequence"/>
</dbReference>
<keyword evidence="2" id="KW-1185">Reference proteome</keyword>